<sequence>MCQGSAVTDSGGGTGVPVRRSRLAEYAEMTERPPGASRRPVAAEGAEAPARAEANEAAEPTDAEVAARRREFAALLETFRDTAVLVPLRDGGWLTADFGGVRWILAFTDESALARYALARDEADREWPYQAVLGARLLDVAVPEAGVPCGVAVDVADGTERAVLFPPASGVVPDAFAVDRVRQGGAPR</sequence>
<evidence type="ECO:0008006" key="4">
    <source>
        <dbReference type="Google" id="ProtNLM"/>
    </source>
</evidence>
<feature type="region of interest" description="Disordered" evidence="1">
    <location>
        <begin position="1"/>
        <end position="63"/>
    </location>
</feature>
<gene>
    <name evidence="2" type="ORF">H0H10_28190</name>
</gene>
<dbReference type="Proteomes" id="UP000621210">
    <property type="component" value="Unassembled WGS sequence"/>
</dbReference>
<dbReference type="AlphaFoldDB" id="A0A926LAE2"/>
<accession>A0A926LAE2</accession>
<protein>
    <recommendedName>
        <fullName evidence="4">SseB protein N-terminal domain-containing protein</fullName>
    </recommendedName>
</protein>
<feature type="compositionally biased region" description="Low complexity" evidence="1">
    <location>
        <begin position="38"/>
        <end position="63"/>
    </location>
</feature>
<dbReference type="EMBL" id="JACVQF010000220">
    <property type="protein sequence ID" value="MBD0422988.1"/>
    <property type="molecule type" value="Genomic_DNA"/>
</dbReference>
<feature type="compositionally biased region" description="Basic and acidic residues" evidence="1">
    <location>
        <begin position="22"/>
        <end position="31"/>
    </location>
</feature>
<organism evidence="2 3">
    <name type="scientific">Streptomyces griseicoloratus</name>
    <dbReference type="NCBI Taxonomy" id="2752516"/>
    <lineage>
        <taxon>Bacteria</taxon>
        <taxon>Bacillati</taxon>
        <taxon>Actinomycetota</taxon>
        <taxon>Actinomycetes</taxon>
        <taxon>Kitasatosporales</taxon>
        <taxon>Streptomycetaceae</taxon>
        <taxon>Streptomyces</taxon>
    </lineage>
</organism>
<name>A0A926LAE2_9ACTN</name>
<evidence type="ECO:0000313" key="3">
    <source>
        <dbReference type="Proteomes" id="UP000621210"/>
    </source>
</evidence>
<evidence type="ECO:0000256" key="1">
    <source>
        <dbReference type="SAM" id="MobiDB-lite"/>
    </source>
</evidence>
<comment type="caution">
    <text evidence="2">The sequence shown here is derived from an EMBL/GenBank/DDBJ whole genome shotgun (WGS) entry which is preliminary data.</text>
</comment>
<reference evidence="2" key="1">
    <citation type="submission" date="2020-09" db="EMBL/GenBank/DDBJ databases">
        <title>Streptomyces grisecoloratus sp. nov., isolated from cotton soil.</title>
        <authorList>
            <person name="Xing L."/>
        </authorList>
    </citation>
    <scope>NUCLEOTIDE SEQUENCE</scope>
    <source>
        <strain evidence="2">TRM S81-3</strain>
    </source>
</reference>
<keyword evidence="3" id="KW-1185">Reference proteome</keyword>
<reference evidence="2" key="2">
    <citation type="submission" date="2020-09" db="EMBL/GenBank/DDBJ databases">
        <authorList>
            <person name="Luo X."/>
        </authorList>
    </citation>
    <scope>NUCLEOTIDE SEQUENCE</scope>
    <source>
        <strain evidence="2">TRM S81-3</strain>
    </source>
</reference>
<evidence type="ECO:0000313" key="2">
    <source>
        <dbReference type="EMBL" id="MBD0422988.1"/>
    </source>
</evidence>
<proteinExistence type="predicted"/>